<evidence type="ECO:0000313" key="3">
    <source>
        <dbReference type="Proteomes" id="UP001321760"/>
    </source>
</evidence>
<evidence type="ECO:0000313" key="2">
    <source>
        <dbReference type="EMBL" id="KAK4452566.1"/>
    </source>
</evidence>
<gene>
    <name evidence="2" type="ORF">QBC34DRAFT_492118</name>
</gene>
<keyword evidence="3" id="KW-1185">Reference proteome</keyword>
<accession>A0AAV9GXT0</accession>
<organism evidence="2 3">
    <name type="scientific">Podospora aff. communis PSN243</name>
    <dbReference type="NCBI Taxonomy" id="3040156"/>
    <lineage>
        <taxon>Eukaryota</taxon>
        <taxon>Fungi</taxon>
        <taxon>Dikarya</taxon>
        <taxon>Ascomycota</taxon>
        <taxon>Pezizomycotina</taxon>
        <taxon>Sordariomycetes</taxon>
        <taxon>Sordariomycetidae</taxon>
        <taxon>Sordariales</taxon>
        <taxon>Podosporaceae</taxon>
        <taxon>Podospora</taxon>
    </lineage>
</organism>
<reference evidence="2" key="1">
    <citation type="journal article" date="2023" name="Mol. Phylogenet. Evol.">
        <title>Genome-scale phylogeny and comparative genomics of the fungal order Sordariales.</title>
        <authorList>
            <person name="Hensen N."/>
            <person name="Bonometti L."/>
            <person name="Westerberg I."/>
            <person name="Brannstrom I.O."/>
            <person name="Guillou S."/>
            <person name="Cros-Aarteil S."/>
            <person name="Calhoun S."/>
            <person name="Haridas S."/>
            <person name="Kuo A."/>
            <person name="Mondo S."/>
            <person name="Pangilinan J."/>
            <person name="Riley R."/>
            <person name="LaButti K."/>
            <person name="Andreopoulos B."/>
            <person name="Lipzen A."/>
            <person name="Chen C."/>
            <person name="Yan M."/>
            <person name="Daum C."/>
            <person name="Ng V."/>
            <person name="Clum A."/>
            <person name="Steindorff A."/>
            <person name="Ohm R.A."/>
            <person name="Martin F."/>
            <person name="Silar P."/>
            <person name="Natvig D.O."/>
            <person name="Lalanne C."/>
            <person name="Gautier V."/>
            <person name="Ament-Velasquez S.L."/>
            <person name="Kruys A."/>
            <person name="Hutchinson M.I."/>
            <person name="Powell A.J."/>
            <person name="Barry K."/>
            <person name="Miller A.N."/>
            <person name="Grigoriev I.V."/>
            <person name="Debuchy R."/>
            <person name="Gladieux P."/>
            <person name="Hiltunen Thoren M."/>
            <person name="Johannesson H."/>
        </authorList>
    </citation>
    <scope>NUCLEOTIDE SEQUENCE</scope>
    <source>
        <strain evidence="2">PSN243</strain>
    </source>
</reference>
<dbReference type="Proteomes" id="UP001321760">
    <property type="component" value="Unassembled WGS sequence"/>
</dbReference>
<dbReference type="EMBL" id="MU865923">
    <property type="protein sequence ID" value="KAK4452566.1"/>
    <property type="molecule type" value="Genomic_DNA"/>
</dbReference>
<comment type="caution">
    <text evidence="2">The sequence shown here is derived from an EMBL/GenBank/DDBJ whole genome shotgun (WGS) entry which is preliminary data.</text>
</comment>
<evidence type="ECO:0000256" key="1">
    <source>
        <dbReference type="SAM" id="MobiDB-lite"/>
    </source>
</evidence>
<feature type="region of interest" description="Disordered" evidence="1">
    <location>
        <begin position="1"/>
        <end position="30"/>
    </location>
</feature>
<protein>
    <submittedName>
        <fullName evidence="2">Uncharacterized protein</fullName>
    </submittedName>
</protein>
<proteinExistence type="predicted"/>
<sequence length="213" mass="23649">MASNKTNAPASMKPNAVPVPWRPSPPLASRPGIPAWQLKSQKATTFASLPPQQAHHIFGSLDPTVKPWGEWAKRLDPRRKEVHRLAVSDQAVREGILELSLDIELGHRVWKAMGAVPARKGQNATPTSNKKQSEPFGNQVLFDSINENVKIQPWYPVERHGWEHGNLHWISSAKQAAEVVPGQCSQVADFKLRCMGDADREGGKARPELEARK</sequence>
<name>A0AAV9GXT0_9PEZI</name>
<dbReference type="AlphaFoldDB" id="A0AAV9GXT0"/>
<reference evidence="2" key="2">
    <citation type="submission" date="2023-05" db="EMBL/GenBank/DDBJ databases">
        <authorList>
            <consortium name="Lawrence Berkeley National Laboratory"/>
            <person name="Steindorff A."/>
            <person name="Hensen N."/>
            <person name="Bonometti L."/>
            <person name="Westerberg I."/>
            <person name="Brannstrom I.O."/>
            <person name="Guillou S."/>
            <person name="Cros-Aarteil S."/>
            <person name="Calhoun S."/>
            <person name="Haridas S."/>
            <person name="Kuo A."/>
            <person name="Mondo S."/>
            <person name="Pangilinan J."/>
            <person name="Riley R."/>
            <person name="Labutti K."/>
            <person name="Andreopoulos B."/>
            <person name="Lipzen A."/>
            <person name="Chen C."/>
            <person name="Yanf M."/>
            <person name="Daum C."/>
            <person name="Ng V."/>
            <person name="Clum A."/>
            <person name="Ohm R."/>
            <person name="Martin F."/>
            <person name="Silar P."/>
            <person name="Natvig D."/>
            <person name="Lalanne C."/>
            <person name="Gautier V."/>
            <person name="Ament-Velasquez S.L."/>
            <person name="Kruys A."/>
            <person name="Hutchinson M.I."/>
            <person name="Powell A.J."/>
            <person name="Barry K."/>
            <person name="Miller A.N."/>
            <person name="Grigoriev I.V."/>
            <person name="Debuchy R."/>
            <person name="Gladieux P."/>
            <person name="Thoren M.H."/>
            <person name="Johannesson H."/>
        </authorList>
    </citation>
    <scope>NUCLEOTIDE SEQUENCE</scope>
    <source>
        <strain evidence="2">PSN243</strain>
    </source>
</reference>